<evidence type="ECO:0000256" key="3">
    <source>
        <dbReference type="ARBA" id="ARBA00022692"/>
    </source>
</evidence>
<dbReference type="EMBL" id="JADXDR010000060">
    <property type="protein sequence ID" value="KAI7841682.1"/>
    <property type="molecule type" value="Genomic_DNA"/>
</dbReference>
<dbReference type="GO" id="GO:0005886">
    <property type="term" value="C:plasma membrane"/>
    <property type="evidence" value="ECO:0007669"/>
    <property type="project" value="TreeGrafter"/>
</dbReference>
<dbReference type="PANTHER" id="PTHR30178">
    <property type="entry name" value="INNER MEMBRANE PROTEIN YAAH"/>
    <property type="match status" value="1"/>
</dbReference>
<evidence type="ECO:0000256" key="2">
    <source>
        <dbReference type="ARBA" id="ARBA00005587"/>
    </source>
</evidence>
<evidence type="ECO:0000256" key="4">
    <source>
        <dbReference type="ARBA" id="ARBA00022989"/>
    </source>
</evidence>
<keyword evidence="10" id="KW-1185">Reference proteome</keyword>
<keyword evidence="4 7" id="KW-1133">Transmembrane helix</keyword>
<evidence type="ECO:0000256" key="5">
    <source>
        <dbReference type="ARBA" id="ARBA00023136"/>
    </source>
</evidence>
<dbReference type="Gene3D" id="1.25.40.10">
    <property type="entry name" value="Tetratricopeptide repeat domain"/>
    <property type="match status" value="1"/>
</dbReference>
<dbReference type="InterPro" id="IPR047623">
    <property type="entry name" value="SatP"/>
</dbReference>
<keyword evidence="3 7" id="KW-0812">Transmembrane</keyword>
<organism evidence="9 10">
    <name type="scientific">Chlorella ohadii</name>
    <dbReference type="NCBI Taxonomy" id="2649997"/>
    <lineage>
        <taxon>Eukaryota</taxon>
        <taxon>Viridiplantae</taxon>
        <taxon>Chlorophyta</taxon>
        <taxon>core chlorophytes</taxon>
        <taxon>Trebouxiophyceae</taxon>
        <taxon>Chlorellales</taxon>
        <taxon>Chlorellaceae</taxon>
        <taxon>Chlorella clade</taxon>
        <taxon>Chlorella</taxon>
    </lineage>
</organism>
<evidence type="ECO:0000313" key="9">
    <source>
        <dbReference type="EMBL" id="KAI7841682.1"/>
    </source>
</evidence>
<feature type="signal peptide" evidence="8">
    <location>
        <begin position="1"/>
        <end position="20"/>
    </location>
</feature>
<evidence type="ECO:0000256" key="7">
    <source>
        <dbReference type="SAM" id="Phobius"/>
    </source>
</evidence>
<protein>
    <submittedName>
        <fullName evidence="9">Uncharacterized protein</fullName>
    </submittedName>
</protein>
<reference evidence="9" key="1">
    <citation type="submission" date="2020-11" db="EMBL/GenBank/DDBJ databases">
        <title>Chlorella ohadii genome sequencing and assembly.</title>
        <authorList>
            <person name="Murik O."/>
            <person name="Treves H."/>
            <person name="Kedem I."/>
            <person name="Shotland Y."/>
            <person name="Kaplan A."/>
        </authorList>
    </citation>
    <scope>NUCLEOTIDE SEQUENCE</scope>
    <source>
        <strain evidence="9">1</strain>
    </source>
</reference>
<keyword evidence="5 7" id="KW-0472">Membrane</keyword>
<dbReference type="GO" id="GO:0015360">
    <property type="term" value="F:acetate:proton symporter activity"/>
    <property type="evidence" value="ECO:0007669"/>
    <property type="project" value="TreeGrafter"/>
</dbReference>
<sequence length="441" mass="48068">MGFALLQILVAAGLFSVGHNADQMMLSLWGILTFSEWRMLASKPLCVCMWPYLLLAWGVKGGCCTCPDGASPGFPPSAVFMIATFELNFCLSLLFFTLAVLFWLLAAGVESTFWERFAGWWGLVVAGIAWYIAAADTINEQYKRVSATVMPLGKWSVGVLMSKSLKRGMAKVPILGWAYVKACNREDKAAGWGKAKKGADEEAGYPSGPGAAALIGAVVTGVLARRRRVETQTLNDKLRQINAELRRQREQQESILTAMGGGLPTPGEDAEGAAGAEAAAALEALRRQEELLQQERSFLEAAMASPSAAHPTEGYGTERLSLAQTRRRIAQCIHTSKELVRDGRPGDTFPLLAEGLQLARETRDVRAERALVRVRARAHRELGDPAAALQDLHRSMALSQQLGETDGRCRTLWESSRTYRCLEAIANEAPPQPLSSTWDAC</sequence>
<feature type="coiled-coil region" evidence="6">
    <location>
        <begin position="228"/>
        <end position="302"/>
    </location>
</feature>
<evidence type="ECO:0000313" key="10">
    <source>
        <dbReference type="Proteomes" id="UP001205105"/>
    </source>
</evidence>
<comment type="subcellular location">
    <subcellularLocation>
        <location evidence="1">Membrane</location>
        <topology evidence="1">Multi-pass membrane protein</topology>
    </subcellularLocation>
</comment>
<accession>A0AAD5DPA8</accession>
<dbReference type="PANTHER" id="PTHR30178:SF3">
    <property type="entry name" value="SUCCINATE-ACETATE_PROTON SYMPORTER SATP"/>
    <property type="match status" value="1"/>
</dbReference>
<gene>
    <name evidence="9" type="ORF">COHA_004549</name>
</gene>
<dbReference type="AlphaFoldDB" id="A0AAD5DPA8"/>
<feature type="transmembrane region" description="Helical" evidence="7">
    <location>
        <begin position="117"/>
        <end position="134"/>
    </location>
</feature>
<comment type="caution">
    <text evidence="9">The sequence shown here is derived from an EMBL/GenBank/DDBJ whole genome shotgun (WGS) entry which is preliminary data.</text>
</comment>
<dbReference type="InterPro" id="IPR000791">
    <property type="entry name" value="Gpr1/Fun34/SatP-like"/>
</dbReference>
<evidence type="ECO:0000256" key="8">
    <source>
        <dbReference type="SAM" id="SignalP"/>
    </source>
</evidence>
<feature type="transmembrane region" description="Helical" evidence="7">
    <location>
        <begin position="78"/>
        <end position="105"/>
    </location>
</feature>
<evidence type="ECO:0000256" key="6">
    <source>
        <dbReference type="SAM" id="Coils"/>
    </source>
</evidence>
<feature type="chain" id="PRO_5042173127" evidence="8">
    <location>
        <begin position="21"/>
        <end position="441"/>
    </location>
</feature>
<dbReference type="Proteomes" id="UP001205105">
    <property type="component" value="Unassembled WGS sequence"/>
</dbReference>
<comment type="similarity">
    <text evidence="2">Belongs to the acetate uptake transporter (AceTr) (TC 2.A.96) family.</text>
</comment>
<name>A0AAD5DPA8_9CHLO</name>
<keyword evidence="6" id="KW-0175">Coiled coil</keyword>
<proteinExistence type="inferred from homology"/>
<dbReference type="GO" id="GO:0071422">
    <property type="term" value="P:succinate transmembrane transport"/>
    <property type="evidence" value="ECO:0007669"/>
    <property type="project" value="TreeGrafter"/>
</dbReference>
<dbReference type="InterPro" id="IPR011990">
    <property type="entry name" value="TPR-like_helical_dom_sf"/>
</dbReference>
<evidence type="ECO:0000256" key="1">
    <source>
        <dbReference type="ARBA" id="ARBA00004141"/>
    </source>
</evidence>
<keyword evidence="8" id="KW-0732">Signal</keyword>
<dbReference type="Pfam" id="PF01184">
    <property type="entry name" value="Gpr1_Fun34_YaaH"/>
    <property type="match status" value="1"/>
</dbReference>